<keyword evidence="2" id="KW-1185">Reference proteome</keyword>
<accession>A0ABT8L2H0</accession>
<evidence type="ECO:0000313" key="1">
    <source>
        <dbReference type="EMBL" id="MDN5211903.1"/>
    </source>
</evidence>
<gene>
    <name evidence="1" type="ORF">QQ020_07565</name>
</gene>
<dbReference type="Proteomes" id="UP001172083">
    <property type="component" value="Unassembled WGS sequence"/>
</dbReference>
<comment type="caution">
    <text evidence="1">The sequence shown here is derived from an EMBL/GenBank/DDBJ whole genome shotgun (WGS) entry which is preliminary data.</text>
</comment>
<dbReference type="SUPFAM" id="SSF103088">
    <property type="entry name" value="OmpA-like"/>
    <property type="match status" value="1"/>
</dbReference>
<dbReference type="EMBL" id="JAUJEB010000001">
    <property type="protein sequence ID" value="MDN5211903.1"/>
    <property type="molecule type" value="Genomic_DNA"/>
</dbReference>
<evidence type="ECO:0000313" key="2">
    <source>
        <dbReference type="Proteomes" id="UP001172083"/>
    </source>
</evidence>
<proteinExistence type="predicted"/>
<protein>
    <submittedName>
        <fullName evidence="1">Uncharacterized protein</fullName>
    </submittedName>
</protein>
<dbReference type="InterPro" id="IPR036737">
    <property type="entry name" value="OmpA-like_sf"/>
</dbReference>
<dbReference type="RefSeq" id="WP_346757230.1">
    <property type="nucleotide sequence ID" value="NZ_JAUJEB010000001.1"/>
</dbReference>
<name>A0ABT8L2H0_9BACT</name>
<organism evidence="1 2">
    <name type="scientific">Agaribacillus aureus</name>
    <dbReference type="NCBI Taxonomy" id="3051825"/>
    <lineage>
        <taxon>Bacteria</taxon>
        <taxon>Pseudomonadati</taxon>
        <taxon>Bacteroidota</taxon>
        <taxon>Cytophagia</taxon>
        <taxon>Cytophagales</taxon>
        <taxon>Splendidivirgaceae</taxon>
        <taxon>Agaribacillus</taxon>
    </lineage>
</organism>
<dbReference type="Gene3D" id="3.30.1330.60">
    <property type="entry name" value="OmpA-like domain"/>
    <property type="match status" value="1"/>
</dbReference>
<reference evidence="1" key="1">
    <citation type="submission" date="2023-06" db="EMBL/GenBank/DDBJ databases">
        <title>Genomic of Agaribacillus aureum.</title>
        <authorList>
            <person name="Wang G."/>
        </authorList>
    </citation>
    <scope>NUCLEOTIDE SEQUENCE</scope>
    <source>
        <strain evidence="1">BMA12</strain>
    </source>
</reference>
<sequence length="112" mass="13358">MKPDKDLIISTEIQWDFYSANLNASSYQTLDKIAEFLGLHENIGLKAIVYNTIDPEYSERWLNRRIEPLRDYLLAKQVNPAQLEIAGIDIEISEPWDFRYKRFVLLEFYERK</sequence>